<evidence type="ECO:0000313" key="3">
    <source>
        <dbReference type="EMBL" id="TCN60147.1"/>
    </source>
</evidence>
<accession>A0A4Y7UFY2</accession>
<proteinExistence type="predicted"/>
<reference evidence="3" key="3">
    <citation type="submission" date="2019-03" db="EMBL/GenBank/DDBJ databases">
        <authorList>
            <person name="Whitman W."/>
            <person name="Huntemann M."/>
            <person name="Clum A."/>
            <person name="Pillay M."/>
            <person name="Palaniappan K."/>
            <person name="Varghese N."/>
            <person name="Mikhailova N."/>
            <person name="Stamatis D."/>
            <person name="Reddy T."/>
            <person name="Daum C."/>
            <person name="Shapiro N."/>
            <person name="Ivanova N."/>
            <person name="Kyrpides N."/>
            <person name="Woyke T."/>
        </authorList>
    </citation>
    <scope>NUCLEOTIDE SEQUENCE</scope>
    <source>
        <strain evidence="3">P5626</strain>
    </source>
</reference>
<feature type="signal peptide" evidence="1">
    <location>
        <begin position="1"/>
        <end position="22"/>
    </location>
</feature>
<evidence type="ECO:0000313" key="5">
    <source>
        <dbReference type="Proteomes" id="UP000295270"/>
    </source>
</evidence>
<dbReference type="NCBIfam" id="TIGR03696">
    <property type="entry name" value="Rhs_assc_core"/>
    <property type="match status" value="1"/>
</dbReference>
<dbReference type="Gene3D" id="2.180.10.10">
    <property type="entry name" value="RHS repeat-associated core"/>
    <property type="match status" value="1"/>
</dbReference>
<name>A0A4Y7UFY2_9FLAO</name>
<dbReference type="PANTHER" id="PTHR32305:SF15">
    <property type="entry name" value="PROTEIN RHSA-RELATED"/>
    <property type="match status" value="1"/>
</dbReference>
<dbReference type="PANTHER" id="PTHR32305">
    <property type="match status" value="1"/>
</dbReference>
<evidence type="ECO:0000313" key="4">
    <source>
        <dbReference type="EMBL" id="TEB45373.1"/>
    </source>
</evidence>
<evidence type="ECO:0000259" key="2">
    <source>
        <dbReference type="Pfam" id="PF20041"/>
    </source>
</evidence>
<dbReference type="InterPro" id="IPR050708">
    <property type="entry name" value="T6SS_VgrG/RHS"/>
</dbReference>
<reference evidence="4 6" key="2">
    <citation type="journal article" date="2018" name="Syst. Appl. Microbiol.">
        <title>Flavobacterium circumlabens sp. nov. and Flavobacterium cupreum sp. nov., two psychrotrophic species isolated from Antarctic environmental samples.</title>
        <authorList>
            <person name="Kralova S."/>
            <person name="Busse H.J."/>
            <person name="Svec P."/>
            <person name="Maslanova I."/>
            <person name="Stankova E."/>
            <person name="Bartak M."/>
            <person name="Sedlacek I."/>
        </authorList>
    </citation>
    <scope>NUCLEOTIDE SEQUENCE [LARGE SCALE GENOMIC DNA]</scope>
    <source>
        <strain evidence="4 6">CCM 8828</strain>
    </source>
</reference>
<dbReference type="EMBL" id="SLWA01000002">
    <property type="protein sequence ID" value="TCN60147.1"/>
    <property type="molecule type" value="Genomic_DNA"/>
</dbReference>
<reference evidence="3 5" key="1">
    <citation type="journal article" date="2015" name="Stand. Genomic Sci.">
        <title>Genomic Encyclopedia of Bacterial and Archaeal Type Strains, Phase III: the genomes of soil and plant-associated and newly described type strains.</title>
        <authorList>
            <person name="Whitman W.B."/>
            <person name="Woyke T."/>
            <person name="Klenk H.P."/>
            <person name="Zhou Y."/>
            <person name="Lilburn T.G."/>
            <person name="Beck B.J."/>
            <person name="De Vos P."/>
            <person name="Vandamme P."/>
            <person name="Eisen J.A."/>
            <person name="Garrity G."/>
            <person name="Hugenholtz P."/>
            <person name="Kyrpides N.C."/>
        </authorList>
    </citation>
    <scope>NUCLEOTIDE SEQUENCE [LARGE SCALE GENOMIC DNA]</scope>
    <source>
        <strain evidence="3 5">P5626</strain>
    </source>
</reference>
<keyword evidence="5" id="KW-1185">Reference proteome</keyword>
<protein>
    <submittedName>
        <fullName evidence="4">RHS repeat-associated core domain-containing protein</fullName>
    </submittedName>
    <submittedName>
        <fullName evidence="3">RHS repeat-associated protein</fullName>
    </submittedName>
</protein>
<feature type="chain" id="PRO_5043204782" evidence="1">
    <location>
        <begin position="23"/>
        <end position="1141"/>
    </location>
</feature>
<dbReference type="Proteomes" id="UP000298340">
    <property type="component" value="Unassembled WGS sequence"/>
</dbReference>
<sequence>MKNFSKLLLVLFPAMVIGQTQTQNYIKTITYKTPTGTTIPNPTPAQASQNITYFDGLGRPVQQIAVQQSNTGKDIITPIEYDGFGRQLKEYLPFASAQTNSGYVNPVTLVPDLMAQYKTNYGAVNANPYSEKQVEASPLNRVLKQAAPGDDWSLKAGHAIKISYQTNLANEVRLFKATAIWTPESGLYEIALADAGTYAAGELYKTVTYDENTTANPTETAGSTVEFKNKEGQVVLKRTYDAGMKHDTYFVHDIYGNLTYVIPPKAEGTITTAILDHLCYQYKHDYRNRLVEKKLPGKQWEFMVYDKLDRVVATGPANSPFSDITAVGWLITKYDVFGRPIYTGWNNVSSSSATRKILQEAQNSAKVLFETQQSSGSIDGVPVNYSNAIAPTTFKLLTVNYYDNYLFPGVQKMPASIESQTVLTNVKSLPTGTWNRVVTTAAAILAEVSTTFYDQKARPIRAYTGNHLGGYTVTDSKIDFIGKTLYTLIRHKRTSASTELLIREDFTYSPQDRLLTHTHQINGGKVQLMANNSYDALGQLISKKTGNSAAVPLQKVDYTYNIRGWLTEINKTADLQQGIDPLDLFTFKISYNTPTAGITGVNALYNGNISETLWRTGSDNIERGYGYQYDKLNRLKNAIYEKNGLTTNAYDESLTYDKNGNIMSLKRKGDIDPQIQPIGTDDLVYTYAANSNQLGKITDNSNNTSGFNDFNKTGDDYTYDANGNLIIDKNKNITAITYNHLNLPTKITFGTSGYITYIYNADGQKTGKTVFKAGTVVRKPSTTITDYLQGGFQYSALNSKTFTLDFFPTAEGYVQPSGSSYEYVYQYKDHLGNVRLSYSDKDNNGTVNNTEIIAENNYYPFGLAHKGYNSNVVSTNPAQKYKYNGKELQDDFGLNFYDFGARNYDPALGRWMNMDPLTEQMRRHSPYNYAFNNPIFFTDPDGMAPNDVIVNGENADKFVKQLSAGTSLTISRDEKTGKLKAEGTAETGADETLLKAINDDKITINIDATKANQIDEGFIVGGAFLGNTVNDDGTKTAKQVVNPDQTEVLEKLAEAPIGTIAMHETIEAYQGARFAPGAKASTQAGDGFEKAHDLANKTDPRGKIIQDKLSVASNVQNNATTVTVTVKSTGKKTPLYTEKNK</sequence>
<dbReference type="OrthoDB" id="2972467at2"/>
<dbReference type="RefSeq" id="WP_132034363.1">
    <property type="nucleotide sequence ID" value="NZ_QWDN01000002.1"/>
</dbReference>
<dbReference type="AlphaFoldDB" id="A0A4Y7UFY2"/>
<gene>
    <name evidence="4" type="ORF">D0809_09445</name>
    <name evidence="3" type="ORF">EV142_102767</name>
</gene>
<evidence type="ECO:0000313" key="6">
    <source>
        <dbReference type="Proteomes" id="UP000298340"/>
    </source>
</evidence>
<dbReference type="InterPro" id="IPR045619">
    <property type="entry name" value="DUF6443"/>
</dbReference>
<dbReference type="Proteomes" id="UP000295270">
    <property type="component" value="Unassembled WGS sequence"/>
</dbReference>
<organism evidence="4 6">
    <name type="scientific">Flavobacterium circumlabens</name>
    <dbReference type="NCBI Taxonomy" id="2133765"/>
    <lineage>
        <taxon>Bacteria</taxon>
        <taxon>Pseudomonadati</taxon>
        <taxon>Bacteroidota</taxon>
        <taxon>Flavobacteriia</taxon>
        <taxon>Flavobacteriales</taxon>
        <taxon>Flavobacteriaceae</taxon>
        <taxon>Flavobacterium</taxon>
    </lineage>
</organism>
<dbReference type="Pfam" id="PF20041">
    <property type="entry name" value="DUF6443"/>
    <property type="match status" value="1"/>
</dbReference>
<feature type="domain" description="DUF6443" evidence="2">
    <location>
        <begin position="27"/>
        <end position="166"/>
    </location>
</feature>
<evidence type="ECO:0000256" key="1">
    <source>
        <dbReference type="SAM" id="SignalP"/>
    </source>
</evidence>
<dbReference type="InterPro" id="IPR022385">
    <property type="entry name" value="Rhs_assc_core"/>
</dbReference>
<keyword evidence="1" id="KW-0732">Signal</keyword>
<comment type="caution">
    <text evidence="4">The sequence shown here is derived from an EMBL/GenBank/DDBJ whole genome shotgun (WGS) entry which is preliminary data.</text>
</comment>
<dbReference type="EMBL" id="QWDN01000002">
    <property type="protein sequence ID" value="TEB45373.1"/>
    <property type="molecule type" value="Genomic_DNA"/>
</dbReference>